<dbReference type="AlphaFoldDB" id="A0A0K3CM02"/>
<dbReference type="STRING" id="5286.A0A0K3CM02"/>
<keyword evidence="3 5" id="KW-0863">Zinc-finger</keyword>
<keyword evidence="4" id="KW-0862">Zinc</keyword>
<evidence type="ECO:0000256" key="1">
    <source>
        <dbReference type="ARBA" id="ARBA00022723"/>
    </source>
</evidence>
<feature type="region of interest" description="Disordered" evidence="6">
    <location>
        <begin position="154"/>
        <end position="234"/>
    </location>
</feature>
<feature type="domain" description="C2H2-type" evidence="7">
    <location>
        <begin position="78"/>
        <end position="107"/>
    </location>
</feature>
<feature type="compositionally biased region" description="Basic residues" evidence="6">
    <location>
        <begin position="266"/>
        <end position="276"/>
    </location>
</feature>
<dbReference type="InterPro" id="IPR013087">
    <property type="entry name" value="Znf_C2H2_type"/>
</dbReference>
<name>A0A0K3CM02_RHOTO</name>
<dbReference type="Proteomes" id="UP000199069">
    <property type="component" value="Unassembled WGS sequence"/>
</dbReference>
<feature type="domain" description="C2H2-type" evidence="7">
    <location>
        <begin position="48"/>
        <end position="77"/>
    </location>
</feature>
<keyword evidence="1" id="KW-0479">Metal-binding</keyword>
<evidence type="ECO:0000313" key="9">
    <source>
        <dbReference type="Proteomes" id="UP000199069"/>
    </source>
</evidence>
<dbReference type="Gene3D" id="3.30.160.60">
    <property type="entry name" value="Classic Zinc Finger"/>
    <property type="match status" value="4"/>
</dbReference>
<keyword evidence="2" id="KW-0677">Repeat</keyword>
<feature type="region of interest" description="Disordered" evidence="6">
    <location>
        <begin position="257"/>
        <end position="315"/>
    </location>
</feature>
<evidence type="ECO:0000259" key="7">
    <source>
        <dbReference type="PROSITE" id="PS50157"/>
    </source>
</evidence>
<evidence type="ECO:0000256" key="6">
    <source>
        <dbReference type="SAM" id="MobiDB-lite"/>
    </source>
</evidence>
<dbReference type="OMA" id="HEYREPG"/>
<dbReference type="GO" id="GO:0000981">
    <property type="term" value="F:DNA-binding transcription factor activity, RNA polymerase II-specific"/>
    <property type="evidence" value="ECO:0007669"/>
    <property type="project" value="UniProtKB-ARBA"/>
</dbReference>
<evidence type="ECO:0000256" key="2">
    <source>
        <dbReference type="ARBA" id="ARBA00022737"/>
    </source>
</evidence>
<proteinExistence type="predicted"/>
<dbReference type="SUPFAM" id="SSF57667">
    <property type="entry name" value="beta-beta-alpha zinc fingers"/>
    <property type="match status" value="3"/>
</dbReference>
<feature type="compositionally biased region" description="Acidic residues" evidence="6">
    <location>
        <begin position="282"/>
        <end position="299"/>
    </location>
</feature>
<gene>
    <name evidence="8" type="primary">FGENESH: predicted gene_7.477</name>
    <name evidence="8" type="ORF">BN2166_0040920</name>
</gene>
<dbReference type="PANTHER" id="PTHR23235:SF178">
    <property type="entry name" value="C2H2-TYPE DOMAIN-CONTAINING PROTEIN-RELATED"/>
    <property type="match status" value="1"/>
</dbReference>
<dbReference type="GO" id="GO:0000978">
    <property type="term" value="F:RNA polymerase II cis-regulatory region sequence-specific DNA binding"/>
    <property type="evidence" value="ECO:0007669"/>
    <property type="project" value="TreeGrafter"/>
</dbReference>
<accession>A0A0K3CM02</accession>
<dbReference type="EMBL" id="CWKI01000007">
    <property type="protein sequence ID" value="CTR08231.1"/>
    <property type="molecule type" value="Genomic_DNA"/>
</dbReference>
<feature type="domain" description="C2H2-type" evidence="7">
    <location>
        <begin position="108"/>
        <end position="133"/>
    </location>
</feature>
<evidence type="ECO:0000256" key="4">
    <source>
        <dbReference type="ARBA" id="ARBA00022833"/>
    </source>
</evidence>
<evidence type="ECO:0000256" key="5">
    <source>
        <dbReference type="PROSITE-ProRule" id="PRU00042"/>
    </source>
</evidence>
<protein>
    <submittedName>
        <fullName evidence="8">BY PROTMAP: gi|472588020|gb|EMS25516.1| zinc finger, C2H2-type domain containing protein [Rhodosporidium toruloides NP11] gi|647401476|emb|CDR47739.1| RHTO0S15e01376g1_1 [Rhodosporidium toruloides]</fullName>
    </submittedName>
</protein>
<dbReference type="PROSITE" id="PS00028">
    <property type="entry name" value="ZINC_FINGER_C2H2_1"/>
    <property type="match status" value="4"/>
</dbReference>
<feature type="region of interest" description="Disordered" evidence="6">
    <location>
        <begin position="441"/>
        <end position="469"/>
    </location>
</feature>
<feature type="compositionally biased region" description="Polar residues" evidence="6">
    <location>
        <begin position="159"/>
        <end position="169"/>
    </location>
</feature>
<dbReference type="PANTHER" id="PTHR23235">
    <property type="entry name" value="KRUEPPEL-LIKE TRANSCRIPTION FACTOR"/>
    <property type="match status" value="1"/>
</dbReference>
<evidence type="ECO:0000256" key="3">
    <source>
        <dbReference type="ARBA" id="ARBA00022771"/>
    </source>
</evidence>
<dbReference type="Pfam" id="PF00096">
    <property type="entry name" value="zf-C2H2"/>
    <property type="match status" value="3"/>
</dbReference>
<reference evidence="8 9" key="1">
    <citation type="submission" date="2015-07" db="EMBL/GenBank/DDBJ databases">
        <authorList>
            <person name="Cajimat M.N.B."/>
            <person name="Milazzo M.L."/>
            <person name="Fulhorst C.F."/>
        </authorList>
    </citation>
    <scope>NUCLEOTIDE SEQUENCE [LARGE SCALE GENOMIC DNA]</scope>
    <source>
        <strain evidence="8">Single colony</strain>
    </source>
</reference>
<dbReference type="FunFam" id="3.30.160.60:FF:002090">
    <property type="entry name" value="Zinc finger protein 473"/>
    <property type="match status" value="1"/>
</dbReference>
<feature type="compositionally biased region" description="Low complexity" evidence="6">
    <location>
        <begin position="452"/>
        <end position="469"/>
    </location>
</feature>
<organism evidence="8 9">
    <name type="scientific">Rhodotorula toruloides</name>
    <name type="common">Yeast</name>
    <name type="synonym">Rhodosporidium toruloides</name>
    <dbReference type="NCBI Taxonomy" id="5286"/>
    <lineage>
        <taxon>Eukaryota</taxon>
        <taxon>Fungi</taxon>
        <taxon>Dikarya</taxon>
        <taxon>Basidiomycota</taxon>
        <taxon>Pucciniomycotina</taxon>
        <taxon>Microbotryomycetes</taxon>
        <taxon>Sporidiobolales</taxon>
        <taxon>Sporidiobolaceae</taxon>
        <taxon>Rhodotorula</taxon>
    </lineage>
</organism>
<dbReference type="InterPro" id="IPR036236">
    <property type="entry name" value="Znf_C2H2_sf"/>
</dbReference>
<dbReference type="SMART" id="SM00355">
    <property type="entry name" value="ZnF_C2H2"/>
    <property type="match status" value="4"/>
</dbReference>
<sequence>MDIVDLLQDDQSGAARPFPCSYEDCSKAFARRSDLIRHERIHTNERPWLCDWPGCKRDFIQRSALIVHQRTHTGERPHKCDFEDCGKAFSDSSSLARHRRIHTGMRPYQCMVETCLKTFCRKTTLTKHIKKNHPQYAHCPEDVSSATFENDLPYEYSGSARSSTPQSPNDAGAYPTPMVEQEEGFELPTPPLGYAHYTAAHPSTPGRRTRSTLYPPEQQYRHDPSPGAWSAPDYFERKPAQRPFAPSMQRSISSDAQAYLTPSSTHPRRFSRRTTQRRYANEEDDEPEYANDEDDEDYVDSTTRSRASNKGRRNAYATVVPAQRQLQHQQQPRIARRLVYATPSPHMPYQPQFPPHAEYQPIQHQAHQPMQFDEYPPQPVAGPSSYAMYHPSYTAPIPQTYVFEPVMHEGMPPPATTHLPSAPRLRRASSVNALDTLIASGQPAFAPPSPQLPHAQPQQQQQQQPVSAHASPVLGLGLNLGPGLAISTAHERRLSEVHRSASPVRPSFTFEDFDLANALPQPSPTAAGFTFPRRGSIGIPSLPNGLAAGAMGHRPSFSSLTTKLLENMDDEQQYRGSSEVY</sequence>
<feature type="domain" description="C2H2-type" evidence="7">
    <location>
        <begin position="18"/>
        <end position="47"/>
    </location>
</feature>
<evidence type="ECO:0000313" key="8">
    <source>
        <dbReference type="EMBL" id="CTR08231.1"/>
    </source>
</evidence>
<dbReference type="GO" id="GO:0008270">
    <property type="term" value="F:zinc ion binding"/>
    <property type="evidence" value="ECO:0007669"/>
    <property type="project" value="UniProtKB-KW"/>
</dbReference>
<keyword evidence="9" id="KW-1185">Reference proteome</keyword>
<dbReference type="PROSITE" id="PS50157">
    <property type="entry name" value="ZINC_FINGER_C2H2_2"/>
    <property type="match status" value="4"/>
</dbReference>
<dbReference type="FunFam" id="3.30.160.60:FF:000125">
    <property type="entry name" value="Putative zinc finger protein 143"/>
    <property type="match status" value="2"/>
</dbReference>